<sequence>MRNKVLFYIVLACMQFGIAYARDFDAERLERRAYESALWGQAIVAGNEMIEGGIDAGQKLNQVAFFSRPPNWKFQQPTPNNSTLYVQLIYDVKDGPVVVEIPPTEGPYSVFGTFLDVWQRPVVDVGAGGDDKGKGGKYFLYNARDPKITVPDGFLPVPLRTYRGYGTLRVITPDLEENTLEGAVDYIKKGFQQYAYGSDERYPHMDIYDKEYSSLFPWDHTFFQRLQKVINYEEVREEDKYAMGMLSSIGIDRGGSFKPDEKSRAALDRVLKRVHGELQHFLRTIPPRRWGDKTQWTQPVADSMISTKMTYEDENKIYIDDRAFTYYTYISPPVKLGSSTAYLMLTKDADGEPLKGDKNYMLTVPADVPAKQFWSVLVYDVATASYIREADPIGLASSESPKMNDDGTCTIYFGPKPLNDGVNYLPTGNADNYFLLFRFYGPEEAYNNNSWMLSDMVKMP</sequence>
<dbReference type="PANTHER" id="PTHR36509">
    <property type="entry name" value="BLL3101 PROTEIN"/>
    <property type="match status" value="1"/>
</dbReference>
<evidence type="ECO:0000313" key="5">
    <source>
        <dbReference type="EMBL" id="QHQ37742.1"/>
    </source>
</evidence>
<dbReference type="PANTHER" id="PTHR36509:SF3">
    <property type="entry name" value="SIGNAL PEPTIDE PROTEIN"/>
    <property type="match status" value="1"/>
</dbReference>
<evidence type="ECO:0000259" key="3">
    <source>
        <dbReference type="Pfam" id="PF06863"/>
    </source>
</evidence>
<dbReference type="EMBL" id="JACHHR010000002">
    <property type="protein sequence ID" value="MBB5211514.1"/>
    <property type="molecule type" value="Genomic_DNA"/>
</dbReference>
<evidence type="ECO:0000256" key="1">
    <source>
        <dbReference type="SAM" id="SignalP"/>
    </source>
</evidence>
<dbReference type="InterPro" id="IPR010679">
    <property type="entry name" value="DUF1254"/>
</dbReference>
<evidence type="ECO:0000259" key="2">
    <source>
        <dbReference type="Pfam" id="PF06742"/>
    </source>
</evidence>
<dbReference type="OrthoDB" id="272779at2"/>
<feature type="chain" id="PRO_5044645591" evidence="1">
    <location>
        <begin position="22"/>
        <end position="460"/>
    </location>
</feature>
<feature type="domain" description="DUF1254" evidence="3">
    <location>
        <begin position="61"/>
        <end position="193"/>
    </location>
</feature>
<dbReference type="Proteomes" id="UP000563601">
    <property type="component" value="Unassembled WGS sequence"/>
</dbReference>
<dbReference type="Pfam" id="PF06863">
    <property type="entry name" value="DUF1254"/>
    <property type="match status" value="1"/>
</dbReference>
<organism evidence="4 7">
    <name type="scientific">Microbulbifer hydrolyticus</name>
    <dbReference type="NCBI Taxonomy" id="48074"/>
    <lineage>
        <taxon>Bacteria</taxon>
        <taxon>Pseudomonadati</taxon>
        <taxon>Pseudomonadota</taxon>
        <taxon>Gammaproteobacteria</taxon>
        <taxon>Cellvibrionales</taxon>
        <taxon>Microbulbiferaceae</taxon>
        <taxon>Microbulbifer</taxon>
    </lineage>
</organism>
<dbReference type="InterPro" id="IPR010621">
    <property type="entry name" value="DUF1214"/>
</dbReference>
<name>A0A6P1TAR7_9GAMM</name>
<feature type="domain" description="DUF1214" evidence="2">
    <location>
        <begin position="340"/>
        <end position="444"/>
    </location>
</feature>
<dbReference type="AlphaFoldDB" id="A0A6P1TAR7"/>
<evidence type="ECO:0000313" key="4">
    <source>
        <dbReference type="EMBL" id="MBB5211514.1"/>
    </source>
</evidence>
<gene>
    <name evidence="5" type="ORF">GTQ55_01235</name>
    <name evidence="4" type="ORF">HNQ53_001732</name>
</gene>
<dbReference type="InterPro" id="IPR037050">
    <property type="entry name" value="DUF1254_sf"/>
</dbReference>
<dbReference type="Gene3D" id="1.10.3360.10">
    <property type="entry name" value="VPA0735-like domain"/>
    <property type="match status" value="1"/>
</dbReference>
<dbReference type="Gene3D" id="2.60.120.600">
    <property type="entry name" value="Domain of unknown function DUF1214, C-terminal domain"/>
    <property type="match status" value="1"/>
</dbReference>
<dbReference type="InterPro" id="IPR037049">
    <property type="entry name" value="DUF1214_C_sf"/>
</dbReference>
<dbReference type="Pfam" id="PF06742">
    <property type="entry name" value="DUF1214"/>
    <property type="match status" value="1"/>
</dbReference>
<reference evidence="4 7" key="2">
    <citation type="submission" date="2020-08" db="EMBL/GenBank/DDBJ databases">
        <title>Genomic Encyclopedia of Type Strains, Phase IV (KMG-IV): sequencing the most valuable type-strain genomes for metagenomic binning, comparative biology and taxonomic classification.</title>
        <authorList>
            <person name="Goeker M."/>
        </authorList>
    </citation>
    <scope>NUCLEOTIDE SEQUENCE [LARGE SCALE GENOMIC DNA]</scope>
    <source>
        <strain evidence="4 7">DSM 11525</strain>
    </source>
</reference>
<feature type="signal peptide" evidence="1">
    <location>
        <begin position="1"/>
        <end position="21"/>
    </location>
</feature>
<evidence type="ECO:0000313" key="6">
    <source>
        <dbReference type="Proteomes" id="UP000464675"/>
    </source>
</evidence>
<keyword evidence="6" id="KW-1185">Reference proteome</keyword>
<evidence type="ECO:0000313" key="7">
    <source>
        <dbReference type="Proteomes" id="UP000563601"/>
    </source>
</evidence>
<dbReference type="Proteomes" id="UP000464675">
    <property type="component" value="Chromosome"/>
</dbReference>
<dbReference type="Gene3D" id="2.60.40.1610">
    <property type="entry name" value="Domain of unknown function DUF1254"/>
    <property type="match status" value="1"/>
</dbReference>
<reference evidence="5 6" key="1">
    <citation type="submission" date="2020-01" db="EMBL/GenBank/DDBJ databases">
        <title>The possibility of degradation of plastic by Microbulbifer hydrolyticus IRE-31.</title>
        <authorList>
            <person name="Liu L."/>
        </authorList>
    </citation>
    <scope>NUCLEOTIDE SEQUENCE [LARGE SCALE GENOMIC DNA]</scope>
    <source>
        <strain evidence="5 6">IRE-31</strain>
    </source>
</reference>
<dbReference type="RefSeq" id="WP_161857080.1">
    <property type="nucleotide sequence ID" value="NZ_CP047491.1"/>
</dbReference>
<proteinExistence type="predicted"/>
<accession>A0A6P1TAR7</accession>
<keyword evidence="1" id="KW-0732">Signal</keyword>
<protein>
    <submittedName>
        <fullName evidence="5">DUF1214 domain-containing protein</fullName>
    </submittedName>
</protein>
<dbReference type="SUPFAM" id="SSF160935">
    <property type="entry name" value="VPA0735-like"/>
    <property type="match status" value="1"/>
</dbReference>
<dbReference type="EMBL" id="CP047491">
    <property type="protein sequence ID" value="QHQ37742.1"/>
    <property type="molecule type" value="Genomic_DNA"/>
</dbReference>